<dbReference type="RefSeq" id="WP_397675142.1">
    <property type="nucleotide sequence ID" value="NZ_CP108413.1"/>
</dbReference>
<sequence length="215" mass="24088">MMARRRKLSSPLALAVMALLGERAMHPYEMARLLRLRGKDETIKINYGSLYTVVQSLERHGFVEPVGTQREGRRPERTLYGLTPSGQEELHDWLADLVSVPVREFPAFAAALSMLLVLPLDEACELLDERVGRLTSQCAAARDTLTGFADKVPRIVLIESEYQLHMTQAEIAWIRAFREELAEGSVSGVAEWRERGESGEIPEAWRALEGGPAED</sequence>
<organism evidence="3 4">
    <name type="scientific">Streptomyces celluloflavus</name>
    <dbReference type="NCBI Taxonomy" id="58344"/>
    <lineage>
        <taxon>Bacteria</taxon>
        <taxon>Bacillati</taxon>
        <taxon>Actinomycetota</taxon>
        <taxon>Actinomycetes</taxon>
        <taxon>Kitasatosporales</taxon>
        <taxon>Streptomycetaceae</taxon>
        <taxon>Streptomyces</taxon>
    </lineage>
</organism>
<dbReference type="InterPro" id="IPR036388">
    <property type="entry name" value="WH-like_DNA-bd_sf"/>
</dbReference>
<dbReference type="Gene3D" id="1.10.10.10">
    <property type="entry name" value="Winged helix-like DNA-binding domain superfamily/Winged helix DNA-binding domain"/>
    <property type="match status" value="1"/>
</dbReference>
<dbReference type="Proteomes" id="UP001610990">
    <property type="component" value="Unassembled WGS sequence"/>
</dbReference>
<gene>
    <name evidence="3" type="ORF">ACH4GP_27780</name>
</gene>
<evidence type="ECO:0000313" key="4">
    <source>
        <dbReference type="Proteomes" id="UP001610990"/>
    </source>
</evidence>
<dbReference type="InterPro" id="IPR036390">
    <property type="entry name" value="WH_DNA-bd_sf"/>
</dbReference>
<evidence type="ECO:0000259" key="2">
    <source>
        <dbReference type="Pfam" id="PF03551"/>
    </source>
</evidence>
<name>A0ABW7RJA4_9ACTN</name>
<evidence type="ECO:0000256" key="1">
    <source>
        <dbReference type="SAM" id="MobiDB-lite"/>
    </source>
</evidence>
<feature type="domain" description="Transcription regulator PadR N-terminal" evidence="2">
    <location>
        <begin position="16"/>
        <end position="91"/>
    </location>
</feature>
<dbReference type="EMBL" id="JBIRGH010000021">
    <property type="protein sequence ID" value="MFH8588154.1"/>
    <property type="molecule type" value="Genomic_DNA"/>
</dbReference>
<dbReference type="InterPro" id="IPR052509">
    <property type="entry name" value="Metal_resp_DNA-bind_regulator"/>
</dbReference>
<dbReference type="Pfam" id="PF03551">
    <property type="entry name" value="PadR"/>
    <property type="match status" value="1"/>
</dbReference>
<protein>
    <submittedName>
        <fullName evidence="3">PadR family transcriptional regulator</fullName>
    </submittedName>
</protein>
<evidence type="ECO:0000313" key="3">
    <source>
        <dbReference type="EMBL" id="MFH8588154.1"/>
    </source>
</evidence>
<comment type="caution">
    <text evidence="3">The sequence shown here is derived from an EMBL/GenBank/DDBJ whole genome shotgun (WGS) entry which is preliminary data.</text>
</comment>
<keyword evidence="4" id="KW-1185">Reference proteome</keyword>
<reference evidence="3 4" key="1">
    <citation type="submission" date="2024-10" db="EMBL/GenBank/DDBJ databases">
        <title>The Natural Products Discovery Center: Release of the First 8490 Sequenced Strains for Exploring Actinobacteria Biosynthetic Diversity.</title>
        <authorList>
            <person name="Kalkreuter E."/>
            <person name="Kautsar S.A."/>
            <person name="Yang D."/>
            <person name="Bader C.D."/>
            <person name="Teijaro C.N."/>
            <person name="Fluegel L."/>
            <person name="Davis C.M."/>
            <person name="Simpson J.R."/>
            <person name="Lauterbach L."/>
            <person name="Steele A.D."/>
            <person name="Gui C."/>
            <person name="Meng S."/>
            <person name="Li G."/>
            <person name="Viehrig K."/>
            <person name="Ye F."/>
            <person name="Su P."/>
            <person name="Kiefer A.F."/>
            <person name="Nichols A."/>
            <person name="Cepeda A.J."/>
            <person name="Yan W."/>
            <person name="Fan B."/>
            <person name="Jiang Y."/>
            <person name="Adhikari A."/>
            <person name="Zheng C.-J."/>
            <person name="Schuster L."/>
            <person name="Cowan T.M."/>
            <person name="Smanski M.J."/>
            <person name="Chevrette M.G."/>
            <person name="De Carvalho L.P.S."/>
            <person name="Shen B."/>
        </authorList>
    </citation>
    <scope>NUCLEOTIDE SEQUENCE [LARGE SCALE GENOMIC DNA]</scope>
    <source>
        <strain evidence="3 4">NPDC018013</strain>
    </source>
</reference>
<dbReference type="PANTHER" id="PTHR33169">
    <property type="entry name" value="PADR-FAMILY TRANSCRIPTIONAL REGULATOR"/>
    <property type="match status" value="1"/>
</dbReference>
<dbReference type="SUPFAM" id="SSF46785">
    <property type="entry name" value="Winged helix' DNA-binding domain"/>
    <property type="match status" value="1"/>
</dbReference>
<feature type="region of interest" description="Disordered" evidence="1">
    <location>
        <begin position="193"/>
        <end position="215"/>
    </location>
</feature>
<dbReference type="PANTHER" id="PTHR33169:SF27">
    <property type="entry name" value="TRANSCRIPTIONAL REGULATOR PADR FAMILY PROTEIN"/>
    <property type="match status" value="1"/>
</dbReference>
<proteinExistence type="predicted"/>
<accession>A0ABW7RJA4</accession>
<dbReference type="InterPro" id="IPR005149">
    <property type="entry name" value="Tscrpt_reg_PadR_N"/>
</dbReference>